<sequence>MFRIVHRRREERLFAPLLPLVEGHTVADGPGRRAVEGSHRGRPLRAAYVRGDALFGSGSPESAALETHMFDLIASAVPGAADWGVSYGRDGSGLGARHWRTVVSDPELEARLLGAGVMELLDAAGAFPQVRYEAGLARLTLRKEIAPRRVPTAEGFAAQLALLDQVVALNFAVNPPPGLALGPP</sequence>
<organism evidence="1 2">
    <name type="scientific">Actinacidiphila acididurans</name>
    <dbReference type="NCBI Taxonomy" id="2784346"/>
    <lineage>
        <taxon>Bacteria</taxon>
        <taxon>Bacillati</taxon>
        <taxon>Actinomycetota</taxon>
        <taxon>Actinomycetes</taxon>
        <taxon>Kitasatosporales</taxon>
        <taxon>Streptomycetaceae</taxon>
        <taxon>Actinacidiphila</taxon>
    </lineage>
</organism>
<protein>
    <submittedName>
        <fullName evidence="1">Uncharacterized protein</fullName>
    </submittedName>
</protein>
<dbReference type="EMBL" id="JADKYB010000014">
    <property type="protein sequence ID" value="MBM9507667.1"/>
    <property type="molecule type" value="Genomic_DNA"/>
</dbReference>
<dbReference type="RefSeq" id="WP_205359544.1">
    <property type="nucleotide sequence ID" value="NZ_JADKYB010000014.1"/>
</dbReference>
<reference evidence="1 2" key="1">
    <citation type="submission" date="2021-01" db="EMBL/GenBank/DDBJ databases">
        <title>Streptomyces acididurans sp. nov., isolated from a peat swamp forest soil.</title>
        <authorList>
            <person name="Chantavorakit T."/>
            <person name="Duangmal K."/>
        </authorList>
    </citation>
    <scope>NUCLEOTIDE SEQUENCE [LARGE SCALE GENOMIC DNA]</scope>
    <source>
        <strain evidence="1 2">KK5PA1</strain>
    </source>
</reference>
<evidence type="ECO:0000313" key="1">
    <source>
        <dbReference type="EMBL" id="MBM9507667.1"/>
    </source>
</evidence>
<comment type="caution">
    <text evidence="1">The sequence shown here is derived from an EMBL/GenBank/DDBJ whole genome shotgun (WGS) entry which is preliminary data.</text>
</comment>
<proteinExistence type="predicted"/>
<dbReference type="Proteomes" id="UP000749040">
    <property type="component" value="Unassembled WGS sequence"/>
</dbReference>
<accession>A0ABS2TXZ1</accession>
<evidence type="ECO:0000313" key="2">
    <source>
        <dbReference type="Proteomes" id="UP000749040"/>
    </source>
</evidence>
<name>A0ABS2TXZ1_9ACTN</name>
<gene>
    <name evidence="1" type="ORF">ITX44_24605</name>
</gene>
<keyword evidence="2" id="KW-1185">Reference proteome</keyword>